<evidence type="ECO:0000259" key="8">
    <source>
        <dbReference type="PROSITE" id="PS50006"/>
    </source>
</evidence>
<evidence type="ECO:0000313" key="10">
    <source>
        <dbReference type="EMBL" id="PWV12084.1"/>
    </source>
</evidence>
<dbReference type="Gene3D" id="3.30.200.20">
    <property type="entry name" value="Phosphorylase Kinase, domain 1"/>
    <property type="match status" value="1"/>
</dbReference>
<feature type="domain" description="FHA" evidence="8">
    <location>
        <begin position="1166"/>
        <end position="1256"/>
    </location>
</feature>
<feature type="domain" description="Protein kinase" evidence="9">
    <location>
        <begin position="1383"/>
        <end position="1666"/>
    </location>
</feature>
<evidence type="ECO:0000256" key="4">
    <source>
        <dbReference type="ARBA" id="ARBA00022840"/>
    </source>
</evidence>
<keyword evidence="7" id="KW-1133">Transmembrane helix</keyword>
<evidence type="ECO:0000256" key="3">
    <source>
        <dbReference type="ARBA" id="ARBA00022777"/>
    </source>
</evidence>
<dbReference type="Gene3D" id="2.60.200.20">
    <property type="match status" value="1"/>
</dbReference>
<dbReference type="EMBL" id="PRFC01000054">
    <property type="protein sequence ID" value="PWV12084.1"/>
    <property type="molecule type" value="Genomic_DNA"/>
</dbReference>
<keyword evidence="7" id="KW-0472">Membrane</keyword>
<evidence type="ECO:0000313" key="11">
    <source>
        <dbReference type="Proteomes" id="UP000246078"/>
    </source>
</evidence>
<dbReference type="PROSITE" id="PS50011">
    <property type="entry name" value="PROTEIN_KINASE_DOM"/>
    <property type="match status" value="1"/>
</dbReference>
<organism evidence="10 11">
    <name type="scientific">Trypanosoma cruzi</name>
    <dbReference type="NCBI Taxonomy" id="5693"/>
    <lineage>
        <taxon>Eukaryota</taxon>
        <taxon>Discoba</taxon>
        <taxon>Euglenozoa</taxon>
        <taxon>Kinetoplastea</taxon>
        <taxon>Metakinetoplastina</taxon>
        <taxon>Trypanosomatida</taxon>
        <taxon>Trypanosomatidae</taxon>
        <taxon>Trypanosoma</taxon>
        <taxon>Schizotrypanum</taxon>
    </lineage>
</organism>
<dbReference type="VEuPathDB" id="TriTrypDB:C3747_54g166"/>
<comment type="caution">
    <text evidence="10">The sequence shown here is derived from an EMBL/GenBank/DDBJ whole genome shotgun (WGS) entry which is preliminary data.</text>
</comment>
<feature type="compositionally biased region" description="Polar residues" evidence="6">
    <location>
        <begin position="863"/>
        <end position="873"/>
    </location>
</feature>
<keyword evidence="3" id="KW-0418">Kinase</keyword>
<feature type="region of interest" description="Disordered" evidence="6">
    <location>
        <begin position="1310"/>
        <end position="1376"/>
    </location>
</feature>
<feature type="region of interest" description="Disordered" evidence="6">
    <location>
        <begin position="1077"/>
        <end position="1119"/>
    </location>
</feature>
<feature type="compositionally biased region" description="Low complexity" evidence="6">
    <location>
        <begin position="1085"/>
        <end position="1101"/>
    </location>
</feature>
<dbReference type="VEuPathDB" id="TriTrypDB:TcCLB.506825.180"/>
<protein>
    <recommendedName>
        <fullName evidence="12">Protein kinase</fullName>
    </recommendedName>
</protein>
<dbReference type="VEuPathDB" id="TriTrypDB:C4B63_30g197"/>
<dbReference type="PROSITE" id="PS00108">
    <property type="entry name" value="PROTEIN_KINASE_ST"/>
    <property type="match status" value="1"/>
</dbReference>
<feature type="binding site" evidence="5">
    <location>
        <position position="1412"/>
    </location>
    <ligand>
        <name>ATP</name>
        <dbReference type="ChEBI" id="CHEBI:30616"/>
    </ligand>
</feature>
<evidence type="ECO:0000256" key="6">
    <source>
        <dbReference type="SAM" id="MobiDB-lite"/>
    </source>
</evidence>
<dbReference type="VEuPathDB" id="TriTrypDB:TCSYLVIO_001835"/>
<dbReference type="Pfam" id="PF00069">
    <property type="entry name" value="Pkinase"/>
    <property type="match status" value="1"/>
</dbReference>
<feature type="transmembrane region" description="Helical" evidence="7">
    <location>
        <begin position="49"/>
        <end position="71"/>
    </location>
</feature>
<evidence type="ECO:0000256" key="1">
    <source>
        <dbReference type="ARBA" id="ARBA00022679"/>
    </source>
</evidence>
<evidence type="ECO:0008006" key="12">
    <source>
        <dbReference type="Google" id="ProtNLM"/>
    </source>
</evidence>
<feature type="region of interest" description="Disordered" evidence="6">
    <location>
        <begin position="518"/>
        <end position="550"/>
    </location>
</feature>
<keyword evidence="2 5" id="KW-0547">Nucleotide-binding</keyword>
<feature type="transmembrane region" description="Helical" evidence="7">
    <location>
        <begin position="238"/>
        <end position="258"/>
    </location>
</feature>
<feature type="transmembrane region" description="Helical" evidence="7">
    <location>
        <begin position="12"/>
        <end position="43"/>
    </location>
</feature>
<evidence type="ECO:0000256" key="2">
    <source>
        <dbReference type="ARBA" id="ARBA00022741"/>
    </source>
</evidence>
<sequence length="1733" mass="188402">MHGVRREMTASTSLSVLLSGTIVVPGWFFLATAGLFTAVFLFMPWSTNAGQFIFMSASFLVGILSATLYWWSSRKNSLLVALRDEATVDQAILQDGGSVFLENHRNTGSPYQQQGRGHPRHVQLVSRGAISSCSAASSCWVWWHEALPAMELCILGLLVILSPHVMATNVGIAQNIVSRNDGSFKVVNIYPVVNVWKVNLLHFWFVFAFNIPLAAGITVGLVHFAVLMAHFKSLDLGTIVASLLWLLISLICIPVVAVKRFRERCRRRWSTGLLSMSGDSPSSIPHASRDGVCDASNRVVALPSSTHAVGHEGDGVGVLYGRGVPVSSSEERPHLFLSIPTSRTQVPWGTPSIGNGAQFNEPPRLDVMQHGTDSMAPAGDLRATYLLLSSGGGVILGASESFAAHVGLTVRYLVGQKFMSVLKELEVGNVAALKETIQKVAFLHDDSFILGKDEEEWDDRYSCSRIGDGRSSHTELGTNADAFIDSDGAEYSTAGGEQTSMRMGEDATVRRILIRGRRPRHPSSTMAPSLSERKERPAKNGMGGDQNDLLPVEHIPGEAEYFSLSLDVWKGSRDDFKNCFLVLCQPRLHCVLDWMPWPCLLVHPVTGCVLHWSREAERQTGRLAYDVVGLPAHASPIPNFSGLVSSCCDIKEAGVGEVEHEGRRGTRLEPPIPAILHIPSSPSLSLSVTFKPLTGDFVEDEGAALEGSVTGLARPLQRSPWKGERRNASDSCRALSSSLDSRGFCRGSRKGEVAANTASFLSQCIPESLLKNCGDPAKERVGCCSSALASMQESVSAWVLAGVPLLFVIHDEVCMPFDSATVGPCVKPENDFIHAPGGVLSERRAALDEPPRPDPREMLPASSAVQKGTNGTDGTIAPLHGADREMDRQPHETPSFPEGRETINAVEKAETEGEQQNVCNSTMNIIGNNGNSPGAEAAVSDGFLKQPQFSTRAAVGLTPTPLSLQTSIYNSQRHSPFHVNMGKVNVTETDFPGTHRASNGEHHDTRGNSSKRRGQNDRGSRGHPPHTPLNSRDTKNLKAVMVTPLVSPPPQECPSSRSMNGVDAHGEIALSKDQAELNHQQHPEQLSYQQQKQQQQQQSLHPQPPLTNFPPVSSAPESTVQSDFIASMVSNVNAAGEETPIWAMLRSSDETTIPSCFIRVPPGEGFLFGRSSKCHATTSDGFVSSIQFKIVRQLHSEVLSMQPTNQQDIKKQSLCLNHLRNSTPTSPHSCHAPMGNWVVTLYDQSVNGTYVNVKKVSKGKHSILRDHDLITFRLSSSRFFLGFQFLLTDERGVPLSETAAAAVPMAVSSVSSSGMPRRGTLHRRHPTSSESGSLIAVSSSQLGGVSHSNNGGGSGWRLATSTRSRSGRPGGTTTPHRETIEWKIGEEMLGKGGNAEVFLGINLTNGKLIAVKRVLLPTVAHDDPDHKDVLQQYRSLQEEIKVLSRAVHPNIVQYLGSSQNQKYFNILLEFVPGGSLRHLLDNFGALSPGVICSYLRQTLEGLRYLHQRNIVHSDVKGANILITDKGRVKLSDFGTAKLLNRQHSQSLDRAGRAEAANGNDATTYRLAGTLRWMAPELLRGDVGPTKASDMWSVGCALIEMLSTEAPWSEYEFESEEQIMNLLRYTTETPEVPECAELPELTAIAKRCLTIDPASRPTCEELLQLVVEAEERCQELQLISPSPRDLSPSAEANAAPTDAVTGDASVRRNSKRKGRPSPRHRDPQEATDVCAATS</sequence>
<dbReference type="InterPro" id="IPR011009">
    <property type="entry name" value="Kinase-like_dom_sf"/>
</dbReference>
<dbReference type="PANTHER" id="PTHR48016">
    <property type="entry name" value="MAP KINASE KINASE KINASE SSK2-RELATED-RELATED"/>
    <property type="match status" value="1"/>
</dbReference>
<dbReference type="InterPro" id="IPR050538">
    <property type="entry name" value="MAP_kinase_kinase_kinase"/>
</dbReference>
<dbReference type="GO" id="GO:0004672">
    <property type="term" value="F:protein kinase activity"/>
    <property type="evidence" value="ECO:0007669"/>
    <property type="project" value="InterPro"/>
</dbReference>
<dbReference type="GO" id="GO:0005524">
    <property type="term" value="F:ATP binding"/>
    <property type="evidence" value="ECO:0007669"/>
    <property type="project" value="UniProtKB-UniRule"/>
</dbReference>
<keyword evidence="1" id="KW-0808">Transferase</keyword>
<dbReference type="SMART" id="SM00220">
    <property type="entry name" value="S_TKc"/>
    <property type="match status" value="1"/>
</dbReference>
<dbReference type="PROSITE" id="PS00107">
    <property type="entry name" value="PROTEIN_KINASE_ATP"/>
    <property type="match status" value="1"/>
</dbReference>
<dbReference type="PROSITE" id="PS50006">
    <property type="entry name" value="FHA_DOMAIN"/>
    <property type="match status" value="1"/>
</dbReference>
<dbReference type="Gene3D" id="1.10.510.10">
    <property type="entry name" value="Transferase(Phosphotransferase) domain 1"/>
    <property type="match status" value="1"/>
</dbReference>
<feature type="transmembrane region" description="Helical" evidence="7">
    <location>
        <begin position="203"/>
        <end position="226"/>
    </location>
</feature>
<feature type="compositionally biased region" description="Polar residues" evidence="6">
    <location>
        <begin position="1328"/>
        <end position="1342"/>
    </location>
</feature>
<dbReference type="VEuPathDB" id="TriTrypDB:TcG_01621"/>
<dbReference type="VEuPathDB" id="TriTrypDB:BCY84_16465"/>
<feature type="region of interest" description="Disordered" evidence="6">
    <location>
        <begin position="1679"/>
        <end position="1733"/>
    </location>
</feature>
<dbReference type="Proteomes" id="UP000246078">
    <property type="component" value="Unassembled WGS sequence"/>
</dbReference>
<dbReference type="SUPFAM" id="SSF49879">
    <property type="entry name" value="SMAD/FHA domain"/>
    <property type="match status" value="1"/>
</dbReference>
<feature type="region of interest" description="Disordered" evidence="6">
    <location>
        <begin position="846"/>
        <end position="898"/>
    </location>
</feature>
<dbReference type="VEuPathDB" id="TriTrypDB:C4B63_30g196"/>
<name>A0A2V2X006_TRYCR</name>
<dbReference type="CDD" id="cd06606">
    <property type="entry name" value="STKc_MAPKKK"/>
    <property type="match status" value="1"/>
</dbReference>
<feature type="compositionally biased region" description="Basic and acidic residues" evidence="6">
    <location>
        <begin position="881"/>
        <end position="891"/>
    </location>
</feature>
<accession>A0A2V2X006</accession>
<dbReference type="InterPro" id="IPR017441">
    <property type="entry name" value="Protein_kinase_ATP_BS"/>
</dbReference>
<dbReference type="InterPro" id="IPR008271">
    <property type="entry name" value="Ser/Thr_kinase_AS"/>
</dbReference>
<dbReference type="FunFam" id="3.30.200.20:FF:000956">
    <property type="entry name" value="Protein kinase, putative"/>
    <property type="match status" value="1"/>
</dbReference>
<dbReference type="InterPro" id="IPR008984">
    <property type="entry name" value="SMAD_FHA_dom_sf"/>
</dbReference>
<proteinExistence type="predicted"/>
<dbReference type="SUPFAM" id="SSF56112">
    <property type="entry name" value="Protein kinase-like (PK-like)"/>
    <property type="match status" value="1"/>
</dbReference>
<feature type="region of interest" description="Disordered" evidence="6">
    <location>
        <begin position="987"/>
        <end position="1036"/>
    </location>
</feature>
<dbReference type="VEuPathDB" id="TriTrypDB:TcBrA4_0088200"/>
<dbReference type="VEuPathDB" id="TriTrypDB:ECC02_005984"/>
<evidence type="ECO:0000256" key="7">
    <source>
        <dbReference type="SAM" id="Phobius"/>
    </source>
</evidence>
<gene>
    <name evidence="10" type="ORF">C3747_54g166</name>
</gene>
<dbReference type="PANTHER" id="PTHR48016:SF56">
    <property type="entry name" value="MAPKK KINASE"/>
    <property type="match status" value="1"/>
</dbReference>
<dbReference type="InterPro" id="IPR000719">
    <property type="entry name" value="Prot_kinase_dom"/>
</dbReference>
<evidence type="ECO:0000259" key="9">
    <source>
        <dbReference type="PROSITE" id="PS50011"/>
    </source>
</evidence>
<dbReference type="VEuPathDB" id="TriTrypDB:TCDM_01842"/>
<dbReference type="InterPro" id="IPR000253">
    <property type="entry name" value="FHA_dom"/>
</dbReference>
<evidence type="ECO:0000256" key="5">
    <source>
        <dbReference type="PROSITE-ProRule" id="PRU10141"/>
    </source>
</evidence>
<dbReference type="VEuPathDB" id="TriTrypDB:TcYC6_0046050"/>
<dbReference type="VEuPathDB" id="TriTrypDB:Tc_MARK_645"/>
<dbReference type="VEuPathDB" id="TriTrypDB:TcCL_NonESM04911"/>
<dbReference type="VEuPathDB" id="TriTrypDB:TcCLB.508175.80"/>
<feature type="compositionally biased region" description="Basic and acidic residues" evidence="6">
    <location>
        <begin position="846"/>
        <end position="857"/>
    </location>
</feature>
<keyword evidence="7" id="KW-0812">Transmembrane</keyword>
<keyword evidence="4 5" id="KW-0067">ATP-binding</keyword>
<reference evidence="10 11" key="1">
    <citation type="journal article" date="2018" name="Microb. Genom.">
        <title>Expanding an expanded genome: long-read sequencing of Trypanosoma cruzi.</title>
        <authorList>
            <person name="Berna L."/>
            <person name="Rodriguez M."/>
            <person name="Chiribao M.L."/>
            <person name="Parodi-Talice A."/>
            <person name="Pita S."/>
            <person name="Rijo G."/>
            <person name="Alvarez-Valin F."/>
            <person name="Robello C."/>
        </authorList>
    </citation>
    <scope>NUCLEOTIDE SEQUENCE [LARGE SCALE GENOMIC DNA]</scope>
    <source>
        <strain evidence="10 11">TCC</strain>
    </source>
</reference>
<feature type="compositionally biased region" description="Basic residues" evidence="6">
    <location>
        <begin position="1707"/>
        <end position="1717"/>
    </location>
</feature>